<dbReference type="RefSeq" id="WP_133854107.1">
    <property type="nucleotide sequence ID" value="NZ_SNXZ01000010.1"/>
</dbReference>
<dbReference type="AlphaFoldDB" id="A0A4R6RUG5"/>
<evidence type="ECO:0000259" key="1">
    <source>
        <dbReference type="PROSITE" id="PS50075"/>
    </source>
</evidence>
<dbReference type="Pfam" id="PF00550">
    <property type="entry name" value="PP-binding"/>
    <property type="match status" value="1"/>
</dbReference>
<gene>
    <name evidence="2" type="ORF">EV186_110132</name>
</gene>
<dbReference type="Gene3D" id="1.10.1200.10">
    <property type="entry name" value="ACP-like"/>
    <property type="match status" value="1"/>
</dbReference>
<proteinExistence type="predicted"/>
<name>A0A4R6RUG5_LABRH</name>
<comment type="caution">
    <text evidence="2">The sequence shown here is derived from an EMBL/GenBank/DDBJ whole genome shotgun (WGS) entry which is preliminary data.</text>
</comment>
<sequence length="375" mass="41085">MTTPSLDSVHADLLDCVQANLAVLADHHHGPGTHLNLGATLRFRWHSEPNELPTVEPSLAEQVAAAEDLLGLVVRDRATVTGAELVDAVRPGDLVYVVADAYELPWVPYFGQRHLDHSFLLGADFTVIDAYANETPWGTAAPGRWKLTRDQLAVREAEVIHFGGASAGPARPVVSVEDASVEGYLAAYDADPDRLRALERLTLETWLLARSRKLHARFREHDGFPPDAEQRAHLGRWDALVEQTYLAFRRVARGRGEPAGLVRRLGEMLDADRAVFGELVSPGGKPSTVHNGPCTTEALRRAVASVVGSVLGVPDARLLDGAEFTSLPRFSSFRLVEIIERLEGELGVELDPADLVPENLHRVDDLCRIAQGRER</sequence>
<organism evidence="2 3">
    <name type="scientific">Labedaea rhizosphaerae</name>
    <dbReference type="NCBI Taxonomy" id="598644"/>
    <lineage>
        <taxon>Bacteria</taxon>
        <taxon>Bacillati</taxon>
        <taxon>Actinomycetota</taxon>
        <taxon>Actinomycetes</taxon>
        <taxon>Pseudonocardiales</taxon>
        <taxon>Pseudonocardiaceae</taxon>
        <taxon>Labedaea</taxon>
    </lineage>
</organism>
<dbReference type="OrthoDB" id="4128649at2"/>
<protein>
    <submittedName>
        <fullName evidence="2">Acyl carrier protein</fullName>
    </submittedName>
</protein>
<evidence type="ECO:0000313" key="2">
    <source>
        <dbReference type="EMBL" id="TDP90591.1"/>
    </source>
</evidence>
<evidence type="ECO:0000313" key="3">
    <source>
        <dbReference type="Proteomes" id="UP000295444"/>
    </source>
</evidence>
<reference evidence="2 3" key="1">
    <citation type="submission" date="2019-03" db="EMBL/GenBank/DDBJ databases">
        <title>Genomic Encyclopedia of Type Strains, Phase IV (KMG-IV): sequencing the most valuable type-strain genomes for metagenomic binning, comparative biology and taxonomic classification.</title>
        <authorList>
            <person name="Goeker M."/>
        </authorList>
    </citation>
    <scope>NUCLEOTIDE SEQUENCE [LARGE SCALE GENOMIC DNA]</scope>
    <source>
        <strain evidence="2 3">DSM 45361</strain>
    </source>
</reference>
<dbReference type="EMBL" id="SNXZ01000010">
    <property type="protein sequence ID" value="TDP90591.1"/>
    <property type="molecule type" value="Genomic_DNA"/>
</dbReference>
<keyword evidence="3" id="KW-1185">Reference proteome</keyword>
<dbReference type="Proteomes" id="UP000295444">
    <property type="component" value="Unassembled WGS sequence"/>
</dbReference>
<dbReference type="InterPro" id="IPR036736">
    <property type="entry name" value="ACP-like_sf"/>
</dbReference>
<accession>A0A4R6RUG5</accession>
<dbReference type="SUPFAM" id="SSF47336">
    <property type="entry name" value="ACP-like"/>
    <property type="match status" value="1"/>
</dbReference>
<dbReference type="InterPro" id="IPR009081">
    <property type="entry name" value="PP-bd_ACP"/>
</dbReference>
<feature type="domain" description="Carrier" evidence="1">
    <location>
        <begin position="294"/>
        <end position="374"/>
    </location>
</feature>
<dbReference type="PROSITE" id="PS50075">
    <property type="entry name" value="CARRIER"/>
    <property type="match status" value="1"/>
</dbReference>